<evidence type="ECO:0000313" key="3">
    <source>
        <dbReference type="Proteomes" id="UP000251002"/>
    </source>
</evidence>
<dbReference type="AlphaFoldDB" id="A0A365L8C0"/>
<evidence type="ECO:0000313" key="2">
    <source>
        <dbReference type="EMBL" id="RAZ81507.1"/>
    </source>
</evidence>
<feature type="transmembrane region" description="Helical" evidence="1">
    <location>
        <begin position="5"/>
        <end position="24"/>
    </location>
</feature>
<comment type="caution">
    <text evidence="2">The sequence shown here is derived from an EMBL/GenBank/DDBJ whole genome shotgun (WGS) entry which is preliminary data.</text>
</comment>
<dbReference type="Proteomes" id="UP000251002">
    <property type="component" value="Unassembled WGS sequence"/>
</dbReference>
<keyword evidence="1" id="KW-1133">Transmembrane helix</keyword>
<keyword evidence="1" id="KW-0472">Membrane</keyword>
<organism evidence="2 3">
    <name type="scientific">Planococcus halotolerans</name>
    <dbReference type="NCBI Taxonomy" id="2233542"/>
    <lineage>
        <taxon>Bacteria</taxon>
        <taxon>Bacillati</taxon>
        <taxon>Bacillota</taxon>
        <taxon>Bacilli</taxon>
        <taxon>Bacillales</taxon>
        <taxon>Caryophanaceae</taxon>
        <taxon>Planococcus</taxon>
    </lineage>
</organism>
<sequence length="76" mass="8857">MDRKICIALIVFVFFLIWLYLAIYESSIEHWWSVNEVEQTTEDSVQIGVSFIKVLGGTVIFIVSAFIFYLFTGRRS</sequence>
<keyword evidence="1" id="KW-0812">Transmembrane</keyword>
<feature type="transmembrane region" description="Helical" evidence="1">
    <location>
        <begin position="44"/>
        <end position="71"/>
    </location>
</feature>
<name>A0A365L8C0_9BACL</name>
<keyword evidence="3" id="KW-1185">Reference proteome</keyword>
<evidence type="ECO:0000256" key="1">
    <source>
        <dbReference type="SAM" id="Phobius"/>
    </source>
</evidence>
<dbReference type="EMBL" id="QLZR01000001">
    <property type="protein sequence ID" value="RAZ81507.1"/>
    <property type="molecule type" value="Genomic_DNA"/>
</dbReference>
<accession>A0A365L8C0</accession>
<protein>
    <submittedName>
        <fullName evidence="2">Uncharacterized protein</fullName>
    </submittedName>
</protein>
<dbReference type="RefSeq" id="WP_112222138.1">
    <property type="nucleotide sequence ID" value="NZ_CP047673.1"/>
</dbReference>
<gene>
    <name evidence="2" type="ORF">DP120_04330</name>
</gene>
<proteinExistence type="predicted"/>
<reference evidence="2 3" key="1">
    <citation type="submission" date="2018-06" db="EMBL/GenBank/DDBJ databases">
        <title>The draft genome sequences of strains SCU63 and S1.</title>
        <authorList>
            <person name="Gan L."/>
        </authorList>
    </citation>
    <scope>NUCLEOTIDE SEQUENCE [LARGE SCALE GENOMIC DNA]</scope>
    <source>
        <strain evidence="2 3">SCU63</strain>
    </source>
</reference>